<sequence precursor="true">MIVIRYSTMALLFSCHLAQACSMYSDERKYPLFQGKLEYQRISRQNSASTLINKINNVDIAHFHPVTPHSLPQSESNSPWNVGDYFQGPSYYTDNKSVFYEGKKLENPKGTPTVHAASFLQLLARRFAIDNTSI</sequence>
<gene>
    <name evidence="2" type="ORF">PS880_05862</name>
</gene>
<dbReference type="RefSeq" id="WP_150782525.1">
    <property type="nucleotide sequence ID" value="NZ_CABVIH010000042.1"/>
</dbReference>
<protein>
    <recommendedName>
        <fullName evidence="4">Lipoprotein</fullName>
    </recommendedName>
</protein>
<evidence type="ECO:0000313" key="2">
    <source>
        <dbReference type="EMBL" id="VVP57927.1"/>
    </source>
</evidence>
<feature type="signal peptide" evidence="1">
    <location>
        <begin position="1"/>
        <end position="20"/>
    </location>
</feature>
<accession>A0A5E7QAT9</accession>
<dbReference type="EMBL" id="CABVIH010000042">
    <property type="protein sequence ID" value="VVP57927.1"/>
    <property type="molecule type" value="Genomic_DNA"/>
</dbReference>
<dbReference type="Proteomes" id="UP000375525">
    <property type="component" value="Unassembled WGS sequence"/>
</dbReference>
<dbReference type="AlphaFoldDB" id="A0A5E7QAT9"/>
<keyword evidence="1" id="KW-0732">Signal</keyword>
<organism evidence="2 3">
    <name type="scientific">Pseudomonas fluorescens</name>
    <dbReference type="NCBI Taxonomy" id="294"/>
    <lineage>
        <taxon>Bacteria</taxon>
        <taxon>Pseudomonadati</taxon>
        <taxon>Pseudomonadota</taxon>
        <taxon>Gammaproteobacteria</taxon>
        <taxon>Pseudomonadales</taxon>
        <taxon>Pseudomonadaceae</taxon>
        <taxon>Pseudomonas</taxon>
    </lineage>
</organism>
<name>A0A5E7QAT9_PSEFL</name>
<feature type="chain" id="PRO_5022910213" description="Lipoprotein" evidence="1">
    <location>
        <begin position="21"/>
        <end position="134"/>
    </location>
</feature>
<proteinExistence type="predicted"/>
<evidence type="ECO:0000313" key="3">
    <source>
        <dbReference type="Proteomes" id="UP000375525"/>
    </source>
</evidence>
<evidence type="ECO:0000256" key="1">
    <source>
        <dbReference type="SAM" id="SignalP"/>
    </source>
</evidence>
<reference evidence="2 3" key="1">
    <citation type="submission" date="2019-09" db="EMBL/GenBank/DDBJ databases">
        <authorList>
            <person name="Chandra G."/>
            <person name="Truman W A."/>
        </authorList>
    </citation>
    <scope>NUCLEOTIDE SEQUENCE [LARGE SCALE GENOMIC DNA]</scope>
    <source>
        <strain evidence="2">PS880</strain>
    </source>
</reference>
<dbReference type="PROSITE" id="PS51257">
    <property type="entry name" value="PROKAR_LIPOPROTEIN"/>
    <property type="match status" value="1"/>
</dbReference>
<evidence type="ECO:0008006" key="4">
    <source>
        <dbReference type="Google" id="ProtNLM"/>
    </source>
</evidence>